<reference evidence="1 2" key="1">
    <citation type="submission" date="2020-03" db="EMBL/GenBank/DDBJ databases">
        <title>Spirochaetal bacteria isolated from arthropods constitute a novel genus Entomospira genus novum within the order Spirochaetales.</title>
        <authorList>
            <person name="Grana-Miraglia L."/>
            <person name="Sikutova S."/>
            <person name="Fingerle V."/>
            <person name="Sing A."/>
            <person name="Castillo-Ramirez S."/>
            <person name="Margos G."/>
            <person name="Rudolf I."/>
        </authorList>
    </citation>
    <scope>NUCLEOTIDE SEQUENCE [LARGE SCALE GENOMIC DNA]</scope>
    <source>
        <strain evidence="1 2">BR193</strain>
    </source>
</reference>
<dbReference type="InterPro" id="IPR011664">
    <property type="entry name" value="Abi_system_AbiD/AbiF-like"/>
</dbReference>
<name>A0A968GC68_9SPIO</name>
<proteinExistence type="predicted"/>
<keyword evidence="2" id="KW-1185">Reference proteome</keyword>
<dbReference type="RefSeq" id="WP_167700515.1">
    <property type="nucleotide sequence ID" value="NZ_CP118174.1"/>
</dbReference>
<protein>
    <submittedName>
        <fullName evidence="1">Abi family protein</fullName>
    </submittedName>
</protein>
<evidence type="ECO:0000313" key="2">
    <source>
        <dbReference type="Proteomes" id="UP000711995"/>
    </source>
</evidence>
<gene>
    <name evidence="1" type="ORF">HCT14_05345</name>
</gene>
<evidence type="ECO:0000313" key="1">
    <source>
        <dbReference type="EMBL" id="NIZ40928.1"/>
    </source>
</evidence>
<dbReference type="Pfam" id="PF07751">
    <property type="entry name" value="Abi_2"/>
    <property type="match status" value="1"/>
</dbReference>
<comment type="caution">
    <text evidence="1">The sequence shown here is derived from an EMBL/GenBank/DDBJ whole genome shotgun (WGS) entry which is preliminary data.</text>
</comment>
<dbReference type="Proteomes" id="UP000711995">
    <property type="component" value="Unassembled WGS sequence"/>
</dbReference>
<dbReference type="EMBL" id="JAATLJ010000001">
    <property type="protein sequence ID" value="NIZ40928.1"/>
    <property type="molecule type" value="Genomic_DNA"/>
</dbReference>
<sequence>MKKPFFSYEEQRKQLEARGLIIADDDLFILQNHSYYALINVYKHPFLEPNASQEKHTTGATLKALYALAQFDNLLRSIYLRHLLLLEQHIKSMIAYEFAHYLQKNYPSHSNENNKYLDETLYKKIILDENFKKIDHLMQNMNEVLSKFQKIITKNPYRTTQITHYTDKYKFVPLWVAINELSFGDMSKFYTILPTTVKRKIVKRLIDPAMKEKDFSFR</sequence>
<dbReference type="AlphaFoldDB" id="A0A968GC68"/>
<accession>A0A968GC68</accession>
<organism evidence="1 2">
    <name type="scientific">Entomospira entomophila</name>
    <dbReference type="NCBI Taxonomy" id="2719988"/>
    <lineage>
        <taxon>Bacteria</taxon>
        <taxon>Pseudomonadati</taxon>
        <taxon>Spirochaetota</taxon>
        <taxon>Spirochaetia</taxon>
        <taxon>Spirochaetales</taxon>
        <taxon>Spirochaetaceae</taxon>
        <taxon>Entomospira</taxon>
    </lineage>
</organism>